<proteinExistence type="predicted"/>
<comment type="caution">
    <text evidence="2">The sequence shown here is derived from an EMBL/GenBank/DDBJ whole genome shotgun (WGS) entry which is preliminary data.</text>
</comment>
<dbReference type="InterPro" id="IPR003871">
    <property type="entry name" value="RFA1B/D_OB_1st"/>
</dbReference>
<dbReference type="Gene3D" id="2.40.50.140">
    <property type="entry name" value="Nucleic acid-binding proteins"/>
    <property type="match status" value="2"/>
</dbReference>
<evidence type="ECO:0000313" key="2">
    <source>
        <dbReference type="EMBL" id="PWA61722.1"/>
    </source>
</evidence>
<gene>
    <name evidence="2" type="ORF">CTI12_AA370880</name>
</gene>
<evidence type="ECO:0000259" key="1">
    <source>
        <dbReference type="Pfam" id="PF02721"/>
    </source>
</evidence>
<reference evidence="2 3" key="1">
    <citation type="journal article" date="2018" name="Mol. Plant">
        <title>The genome of Artemisia annua provides insight into the evolution of Asteraceae family and artemisinin biosynthesis.</title>
        <authorList>
            <person name="Shen Q."/>
            <person name="Zhang L."/>
            <person name="Liao Z."/>
            <person name="Wang S."/>
            <person name="Yan T."/>
            <person name="Shi P."/>
            <person name="Liu M."/>
            <person name="Fu X."/>
            <person name="Pan Q."/>
            <person name="Wang Y."/>
            <person name="Lv Z."/>
            <person name="Lu X."/>
            <person name="Zhang F."/>
            <person name="Jiang W."/>
            <person name="Ma Y."/>
            <person name="Chen M."/>
            <person name="Hao X."/>
            <person name="Li L."/>
            <person name="Tang Y."/>
            <person name="Lv G."/>
            <person name="Zhou Y."/>
            <person name="Sun X."/>
            <person name="Brodelius P.E."/>
            <person name="Rose J.K.C."/>
            <person name="Tang K."/>
        </authorList>
    </citation>
    <scope>NUCLEOTIDE SEQUENCE [LARGE SCALE GENOMIC DNA]</scope>
    <source>
        <strain evidence="3">cv. Huhao1</strain>
        <tissue evidence="2">Leaf</tissue>
    </source>
</reference>
<dbReference type="OrthoDB" id="1751331at2759"/>
<keyword evidence="3" id="KW-1185">Reference proteome</keyword>
<name>A0A2U1MKI4_ARTAN</name>
<dbReference type="InterPro" id="IPR012340">
    <property type="entry name" value="NA-bd_OB-fold"/>
</dbReference>
<evidence type="ECO:0000313" key="3">
    <source>
        <dbReference type="Proteomes" id="UP000245207"/>
    </source>
</evidence>
<accession>A0A2U1MKI4</accession>
<sequence length="204" mass="23351">MAANSKDIEKQATKEFDEAIAKAKEITADFKCRIPKVGSSFKAQHGNKMQATINNNAVKNHEKHMGQDMRVYISNFGVTKYDAKDAFVVKHDYKISFYKMTKVKKYDEFSGPVYGFDFKPFTDLLQEKKRLLLLMVYLIGDITSCVNIESKEEAKGKQKRFIRIEMQDTMGNKLQNITLWGAYANQLDDYLGDRSALGHVVLII</sequence>
<feature type="domain" description="Replication protein A 70 kDa DNA-binding subunit B/D first OB fold" evidence="1">
    <location>
        <begin position="44"/>
        <end position="105"/>
    </location>
</feature>
<dbReference type="Pfam" id="PF02721">
    <property type="entry name" value="DUF223"/>
    <property type="match status" value="1"/>
</dbReference>
<dbReference type="EMBL" id="PKPP01005035">
    <property type="protein sequence ID" value="PWA61722.1"/>
    <property type="molecule type" value="Genomic_DNA"/>
</dbReference>
<protein>
    <submittedName>
        <fullName evidence="2">Nucleic acid-binding, OB-fold protein</fullName>
    </submittedName>
</protein>
<dbReference type="Proteomes" id="UP000245207">
    <property type="component" value="Unassembled WGS sequence"/>
</dbReference>
<dbReference type="AlphaFoldDB" id="A0A2U1MKI4"/>
<organism evidence="2 3">
    <name type="scientific">Artemisia annua</name>
    <name type="common">Sweet wormwood</name>
    <dbReference type="NCBI Taxonomy" id="35608"/>
    <lineage>
        <taxon>Eukaryota</taxon>
        <taxon>Viridiplantae</taxon>
        <taxon>Streptophyta</taxon>
        <taxon>Embryophyta</taxon>
        <taxon>Tracheophyta</taxon>
        <taxon>Spermatophyta</taxon>
        <taxon>Magnoliopsida</taxon>
        <taxon>eudicotyledons</taxon>
        <taxon>Gunneridae</taxon>
        <taxon>Pentapetalae</taxon>
        <taxon>asterids</taxon>
        <taxon>campanulids</taxon>
        <taxon>Asterales</taxon>
        <taxon>Asteraceae</taxon>
        <taxon>Asteroideae</taxon>
        <taxon>Anthemideae</taxon>
        <taxon>Artemisiinae</taxon>
        <taxon>Artemisia</taxon>
    </lineage>
</organism>